<proteinExistence type="predicted"/>
<dbReference type="Gene3D" id="3.10.450.50">
    <property type="match status" value="1"/>
</dbReference>
<evidence type="ECO:0000256" key="1">
    <source>
        <dbReference type="SAM" id="SignalP"/>
    </source>
</evidence>
<evidence type="ECO:0000313" key="3">
    <source>
        <dbReference type="Proteomes" id="UP000295658"/>
    </source>
</evidence>
<dbReference type="Proteomes" id="UP000295658">
    <property type="component" value="Unassembled WGS sequence"/>
</dbReference>
<feature type="chain" id="PRO_5020553412" evidence="1">
    <location>
        <begin position="25"/>
        <end position="160"/>
    </location>
</feature>
<gene>
    <name evidence="2" type="ORF">EDD69_104252</name>
</gene>
<sequence length="160" mass="18664">MKKMISFLTIISFLLIGVYGCSQSQEDEPKEVAKQFITAKYQIDDYENIPDIAKNAEKYLTPEQLKRFRTNREGYMAQDVAKDLKVNIEVKDISLEEKKKEKNRVMYDYNVTILLKDQNGNEVHSVHKTGQITLINSDEKWLVDHDWSDKSKIPNTNFSL</sequence>
<protein>
    <submittedName>
        <fullName evidence="2">Uncharacterized protein</fullName>
    </submittedName>
</protein>
<keyword evidence="3" id="KW-1185">Reference proteome</keyword>
<organism evidence="2 3">
    <name type="scientific">Thermolongibacillus altinsuensis</name>
    <dbReference type="NCBI Taxonomy" id="575256"/>
    <lineage>
        <taxon>Bacteria</taxon>
        <taxon>Bacillati</taxon>
        <taxon>Bacillota</taxon>
        <taxon>Bacilli</taxon>
        <taxon>Bacillales</taxon>
        <taxon>Anoxybacillaceae</taxon>
        <taxon>Thermolongibacillus</taxon>
    </lineage>
</organism>
<feature type="signal peptide" evidence="1">
    <location>
        <begin position="1"/>
        <end position="24"/>
    </location>
</feature>
<dbReference type="OrthoDB" id="9766847at2"/>
<dbReference type="PROSITE" id="PS51257">
    <property type="entry name" value="PROKAR_LIPOPROTEIN"/>
    <property type="match status" value="1"/>
</dbReference>
<dbReference type="AlphaFoldDB" id="A0A4R1QI54"/>
<name>A0A4R1QI54_9BACL</name>
<reference evidence="2 3" key="1">
    <citation type="submission" date="2019-03" db="EMBL/GenBank/DDBJ databases">
        <title>Genomic Encyclopedia of Type Strains, Phase IV (KMG-IV): sequencing the most valuable type-strain genomes for metagenomic binning, comparative biology and taxonomic classification.</title>
        <authorList>
            <person name="Goeker M."/>
        </authorList>
    </citation>
    <scope>NUCLEOTIDE SEQUENCE [LARGE SCALE GENOMIC DNA]</scope>
    <source>
        <strain evidence="2 3">DSM 24979</strain>
    </source>
</reference>
<keyword evidence="1" id="KW-0732">Signal</keyword>
<comment type="caution">
    <text evidence="2">The sequence shown here is derived from an EMBL/GenBank/DDBJ whole genome shotgun (WGS) entry which is preliminary data.</text>
</comment>
<dbReference type="EMBL" id="SLUL01000004">
    <property type="protein sequence ID" value="TCL51196.1"/>
    <property type="molecule type" value="Genomic_DNA"/>
</dbReference>
<accession>A0A4R1QI54</accession>
<dbReference type="RefSeq" id="WP_132947942.1">
    <property type="nucleotide sequence ID" value="NZ_BSVG01000004.1"/>
</dbReference>
<evidence type="ECO:0000313" key="2">
    <source>
        <dbReference type="EMBL" id="TCL51196.1"/>
    </source>
</evidence>